<reference evidence="1 2" key="1">
    <citation type="submission" date="2018-06" db="EMBL/GenBank/DDBJ databases">
        <title>Genomic Encyclopedia of Archaeal and Bacterial Type Strains, Phase II (KMG-II): from individual species to whole genera.</title>
        <authorList>
            <person name="Goeker M."/>
        </authorList>
    </citation>
    <scope>NUCLEOTIDE SEQUENCE [LARGE SCALE GENOMIC DNA]</scope>
    <source>
        <strain evidence="1 2">DSM 14825</strain>
    </source>
</reference>
<dbReference type="EMBL" id="QLLR01000019">
    <property type="protein sequence ID" value="RAJ28103.1"/>
    <property type="molecule type" value="Genomic_DNA"/>
</dbReference>
<dbReference type="OrthoDB" id="969612at2"/>
<organism evidence="1 2">
    <name type="scientific">Pedobacter cryoconitis</name>
    <dbReference type="NCBI Taxonomy" id="188932"/>
    <lineage>
        <taxon>Bacteria</taxon>
        <taxon>Pseudomonadati</taxon>
        <taxon>Bacteroidota</taxon>
        <taxon>Sphingobacteriia</taxon>
        <taxon>Sphingobacteriales</taxon>
        <taxon>Sphingobacteriaceae</taxon>
        <taxon>Pedobacter</taxon>
    </lineage>
</organism>
<gene>
    <name evidence="1" type="ORF">LY11_03423</name>
</gene>
<sequence length="136" mass="16157">MKAIEDLTNTEKARLLHDLFPAEMPLFLKHLQNVCNDFRENKERYAKEWDSGFIGFDYWFSLSEETAGILKRHSFNMAKSSRVFSDQLFFTYTSLFVNDRIIKYADHKSVNEKFKIAVDLIYKYLKIAPWKTKKAL</sequence>
<accession>A0A327SKP8</accession>
<dbReference type="AlphaFoldDB" id="A0A327SKP8"/>
<comment type="caution">
    <text evidence="1">The sequence shown here is derived from an EMBL/GenBank/DDBJ whole genome shotgun (WGS) entry which is preliminary data.</text>
</comment>
<evidence type="ECO:0000313" key="2">
    <source>
        <dbReference type="Proteomes" id="UP000249754"/>
    </source>
</evidence>
<protein>
    <submittedName>
        <fullName evidence="1">Uncharacterized protein</fullName>
    </submittedName>
</protein>
<dbReference type="RefSeq" id="WP_111634841.1">
    <property type="nucleotide sequence ID" value="NZ_QLLR01000019.1"/>
</dbReference>
<dbReference type="Proteomes" id="UP000249754">
    <property type="component" value="Unassembled WGS sequence"/>
</dbReference>
<evidence type="ECO:0000313" key="1">
    <source>
        <dbReference type="EMBL" id="RAJ28103.1"/>
    </source>
</evidence>
<proteinExistence type="predicted"/>
<name>A0A327SKP8_9SPHI</name>